<dbReference type="CDD" id="cd00833">
    <property type="entry name" value="PKS"/>
    <property type="match status" value="1"/>
</dbReference>
<dbReference type="SUPFAM" id="SSF47336">
    <property type="entry name" value="ACP-like"/>
    <property type="match status" value="1"/>
</dbReference>
<feature type="domain" description="Carrier" evidence="4">
    <location>
        <begin position="938"/>
        <end position="1013"/>
    </location>
</feature>
<dbReference type="SMART" id="SM00824">
    <property type="entry name" value="PKS_TE"/>
    <property type="match status" value="1"/>
</dbReference>
<feature type="domain" description="Ketosynthase family 3 (KS3)" evidence="5">
    <location>
        <begin position="11"/>
        <end position="444"/>
    </location>
</feature>
<dbReference type="GO" id="GO:0031177">
    <property type="term" value="F:phosphopantetheine binding"/>
    <property type="evidence" value="ECO:0007669"/>
    <property type="project" value="InterPro"/>
</dbReference>
<evidence type="ECO:0000259" key="5">
    <source>
        <dbReference type="PROSITE" id="PS52004"/>
    </source>
</evidence>
<dbReference type="InterPro" id="IPR016035">
    <property type="entry name" value="Acyl_Trfase/lysoPLipase"/>
</dbReference>
<keyword evidence="2" id="KW-0597">Phosphoprotein</keyword>
<dbReference type="InterPro" id="IPR014031">
    <property type="entry name" value="Ketoacyl_synth_C"/>
</dbReference>
<dbReference type="SMART" id="SM00827">
    <property type="entry name" value="PKS_AT"/>
    <property type="match status" value="1"/>
</dbReference>
<dbReference type="SMART" id="SM00823">
    <property type="entry name" value="PKS_PP"/>
    <property type="match status" value="1"/>
</dbReference>
<dbReference type="Pfam" id="PF00550">
    <property type="entry name" value="PP-binding"/>
    <property type="match status" value="1"/>
</dbReference>
<sequence length="1300" mass="142885">MDNKEMQDSVLEPIAIIGMSGRFPSAKNIDEFWENMRNGVRAIQFFPEEVALANQVDPELLKKPEFVRAHGTIGDLDMFDANFFNMSPREARMLDPQHRMFIEAAWETMENAGYNYETLGGHVGVYAGCGFSSYLLRNILPHNMINFPTMDRFEIAMTNQKDTMPMRVSFMLDFKGPSMCVSTTCSTSLVNVHLACRSLLSYECDMTMAGASYCRVPEQEGHLYQEGMIYSIDGYIRTFDINNKGTVAGSGAGIILLKRLKEALADGDYIHAVILSTALNNDGSTKIGYAAPSIDGQTEVITEAISLAGIDSETVSYVEVHGTGTPLGDPIEITSLNNAFRATTSAPERDRNSCVVASTKPNIGHLNQASGIAGLIKTTLAMEHRELPPSLNFTKPNPTIDFAGGPFYVSTTLQEWKTANGVPRRAGINSFGIGGTNAHVVMEEAPPLPPSGPSRPWQLLLLSAKTDNSLEMMTANLAQHLERSEEGNLADMAYTLQIGRKSFNHRRMLVCRDTEDAGEALNASAQQRVFSAVTDKSGEQRPVAFMFSGQGAQYVNMGLELYQTETVFKEQVDICAESLLPHLGLDLRELLYPSEEEAEAAAEQLQQTKFTQPALFVIEYALAKLWMTWGIQPNAMIGHSIGEYVAACLSGVFSLKDALLLVANRGRLMQQMPSGDMLAVPLPPQELQALLGEELSLAAVNGVSQCVASGPAEAIQGLEQTLTKRGVDCQRLKTSHAFHSGMMEPILAPFTEQVGKINLNRPQIPYISNVTGTWITAAQATDPSYWATHLRQAVRFAEGVEQLLQMRGQILLEVGPGRTLNTLARQHPKKAQEQVILTSLRHPQENQSDVAFLLTSLGKLWLAGINIDWLAFYAHEQRQRVPMPTYAFDRKRYWIDPPEGGIGGGYRPQSSLAKMNEMGIGNDAATETVKASPSSDSAPRTPKEWKIAEVWQTLFGLKAIGIHDNFFDIGGDSLLASRLTGKLCETLGTDFPVQTLLNAPTIAELAEVLDIEVSDEDTTAAPAESSALPSATAPSSLVRLKTGGERKKPVFLVHPIDGQVFAYQDLVKGLDVERPVYALQARGLAGEAEPLTEIHAMAANYIEAIRTVQPEGPYLLGGFSLGGLVAFEMAQQLKALGEAVDYLFMIDTQSTDQDLFDLEDETSALVFLIEHLFKLDKVTTSVETLRALPLDEQIGRLLAEQQSKADELGLDVPQLRQMVRVIRANKVAASDYVPRPYDGRLVFFRAKEAWKPELAYHSEQFWLDFAEGGMEVNTVPGNHLTMNEQPNVQVILHRLEQGLK</sequence>
<dbReference type="InterPro" id="IPR009081">
    <property type="entry name" value="PP-bd_ACP"/>
</dbReference>
<dbReference type="InterPro" id="IPR020802">
    <property type="entry name" value="TesA-like"/>
</dbReference>
<dbReference type="SUPFAM" id="SSF55048">
    <property type="entry name" value="Probable ACP-binding domain of malonyl-CoA ACP transacylase"/>
    <property type="match status" value="1"/>
</dbReference>
<dbReference type="Gene3D" id="1.10.1200.10">
    <property type="entry name" value="ACP-like"/>
    <property type="match status" value="1"/>
</dbReference>
<dbReference type="Gene3D" id="3.40.366.10">
    <property type="entry name" value="Malonyl-Coenzyme A Acyl Carrier Protein, domain 2"/>
    <property type="match status" value="1"/>
</dbReference>
<name>A0A450UIK2_9GAMM</name>
<dbReference type="InterPro" id="IPR016039">
    <property type="entry name" value="Thiolase-like"/>
</dbReference>
<dbReference type="PROSITE" id="PS50075">
    <property type="entry name" value="CARRIER"/>
    <property type="match status" value="1"/>
</dbReference>
<evidence type="ECO:0000259" key="4">
    <source>
        <dbReference type="PROSITE" id="PS50075"/>
    </source>
</evidence>
<dbReference type="Gene3D" id="3.40.50.1820">
    <property type="entry name" value="alpha/beta hydrolase"/>
    <property type="match status" value="1"/>
</dbReference>
<dbReference type="EMBL" id="CAADFG010000029">
    <property type="protein sequence ID" value="VFJ91247.1"/>
    <property type="molecule type" value="Genomic_DNA"/>
</dbReference>
<dbReference type="GO" id="GO:0004312">
    <property type="term" value="F:fatty acid synthase activity"/>
    <property type="evidence" value="ECO:0007669"/>
    <property type="project" value="TreeGrafter"/>
</dbReference>
<dbReference type="Pfam" id="PF22621">
    <property type="entry name" value="CurL-like_PKS_C"/>
    <property type="match status" value="1"/>
</dbReference>
<evidence type="ECO:0000256" key="1">
    <source>
        <dbReference type="ARBA" id="ARBA00022450"/>
    </source>
</evidence>
<dbReference type="InterPro" id="IPR014030">
    <property type="entry name" value="Ketoacyl_synth_N"/>
</dbReference>
<dbReference type="GO" id="GO:0006633">
    <property type="term" value="P:fatty acid biosynthetic process"/>
    <property type="evidence" value="ECO:0007669"/>
    <property type="project" value="TreeGrafter"/>
</dbReference>
<dbReference type="Pfam" id="PF00975">
    <property type="entry name" value="Thioesterase"/>
    <property type="match status" value="1"/>
</dbReference>
<keyword evidence="3 7" id="KW-0808">Transferase</keyword>
<dbReference type="PROSITE" id="PS52004">
    <property type="entry name" value="KS3_2"/>
    <property type="match status" value="1"/>
</dbReference>
<dbReference type="Gene3D" id="3.30.70.3290">
    <property type="match status" value="1"/>
</dbReference>
<dbReference type="Gene3D" id="3.30.70.250">
    <property type="entry name" value="Malonyl-CoA ACP transacylase, ACP-binding"/>
    <property type="match status" value="1"/>
</dbReference>
<keyword evidence="1" id="KW-0596">Phosphopantetheine</keyword>
<evidence type="ECO:0000256" key="3">
    <source>
        <dbReference type="ARBA" id="ARBA00022679"/>
    </source>
</evidence>
<dbReference type="SMART" id="SM00825">
    <property type="entry name" value="PKS_KS"/>
    <property type="match status" value="1"/>
</dbReference>
<dbReference type="InterPro" id="IPR020841">
    <property type="entry name" value="PKS_Beta-ketoAc_synthase_dom"/>
</dbReference>
<proteinExistence type="predicted"/>
<dbReference type="Pfam" id="PF00698">
    <property type="entry name" value="Acyl_transf_1"/>
    <property type="match status" value="1"/>
</dbReference>
<dbReference type="InterPro" id="IPR001031">
    <property type="entry name" value="Thioesterase"/>
</dbReference>
<dbReference type="InterPro" id="IPR016036">
    <property type="entry name" value="Malonyl_transacylase_ACP-bd"/>
</dbReference>
<accession>A0A450UIK2</accession>
<dbReference type="InterPro" id="IPR014043">
    <property type="entry name" value="Acyl_transferase_dom"/>
</dbReference>
<dbReference type="SUPFAM" id="SSF52151">
    <property type="entry name" value="FabD/lysophospholipase-like"/>
    <property type="match status" value="1"/>
</dbReference>
<organism evidence="7">
    <name type="scientific">Candidatus Kentrum eta</name>
    <dbReference type="NCBI Taxonomy" id="2126337"/>
    <lineage>
        <taxon>Bacteria</taxon>
        <taxon>Pseudomonadati</taxon>
        <taxon>Pseudomonadota</taxon>
        <taxon>Gammaproteobacteria</taxon>
        <taxon>Candidatus Kentrum</taxon>
    </lineage>
</organism>
<evidence type="ECO:0000256" key="2">
    <source>
        <dbReference type="ARBA" id="ARBA00022553"/>
    </source>
</evidence>
<dbReference type="InterPro" id="IPR020806">
    <property type="entry name" value="PKS_PP-bd"/>
</dbReference>
<dbReference type="Pfam" id="PF00109">
    <property type="entry name" value="ketoacyl-synt"/>
    <property type="match status" value="1"/>
</dbReference>
<dbReference type="Gene3D" id="3.40.47.10">
    <property type="match status" value="1"/>
</dbReference>
<dbReference type="InterPro" id="IPR050091">
    <property type="entry name" value="PKS_NRPS_Biosynth_Enz"/>
</dbReference>
<dbReference type="Pfam" id="PF02801">
    <property type="entry name" value="Ketoacyl-synt_C"/>
    <property type="match status" value="1"/>
</dbReference>
<dbReference type="InterPro" id="IPR036736">
    <property type="entry name" value="ACP-like_sf"/>
</dbReference>
<gene>
    <name evidence="6" type="ORF">BECKH772A_GA0070896_1002910</name>
    <name evidence="7" type="ORF">BECKH772B_GA0070898_100283</name>
    <name evidence="8" type="ORF">BECKH772C_GA0070978_1002710</name>
</gene>
<evidence type="ECO:0000313" key="8">
    <source>
        <dbReference type="EMBL" id="VFJ98956.1"/>
    </source>
</evidence>
<evidence type="ECO:0000313" key="6">
    <source>
        <dbReference type="EMBL" id="VFJ91247.1"/>
    </source>
</evidence>
<dbReference type="InterPro" id="IPR029058">
    <property type="entry name" value="AB_hydrolase_fold"/>
</dbReference>
<dbReference type="PANTHER" id="PTHR43775:SF51">
    <property type="entry name" value="INACTIVE PHENOLPHTHIOCEROL SYNTHESIS POLYKETIDE SYNTHASE TYPE I PKS1-RELATED"/>
    <property type="match status" value="1"/>
</dbReference>
<protein>
    <submittedName>
        <fullName evidence="7">Acyl transferase domain-containing protein</fullName>
    </submittedName>
</protein>
<evidence type="ECO:0000313" key="7">
    <source>
        <dbReference type="EMBL" id="VFJ92327.1"/>
    </source>
</evidence>
<dbReference type="SUPFAM" id="SSF53474">
    <property type="entry name" value="alpha/beta-Hydrolases"/>
    <property type="match status" value="1"/>
</dbReference>
<dbReference type="EMBL" id="CAADFJ010000027">
    <property type="protein sequence ID" value="VFJ98956.1"/>
    <property type="molecule type" value="Genomic_DNA"/>
</dbReference>
<dbReference type="PANTHER" id="PTHR43775">
    <property type="entry name" value="FATTY ACID SYNTHASE"/>
    <property type="match status" value="1"/>
</dbReference>
<dbReference type="EMBL" id="CAADFI010000028">
    <property type="protein sequence ID" value="VFJ92327.1"/>
    <property type="molecule type" value="Genomic_DNA"/>
</dbReference>
<reference evidence="7" key="1">
    <citation type="submission" date="2019-02" db="EMBL/GenBank/DDBJ databases">
        <authorList>
            <person name="Gruber-Vodicka R. H."/>
            <person name="Seah K. B. B."/>
        </authorList>
    </citation>
    <scope>NUCLEOTIDE SEQUENCE</scope>
    <source>
        <strain evidence="8">BECK_SA2B12</strain>
        <strain evidence="6">BECK_SA2B15</strain>
        <strain evidence="7">BECK_SA2B20</strain>
    </source>
</reference>
<dbReference type="InterPro" id="IPR001227">
    <property type="entry name" value="Ac_transferase_dom_sf"/>
</dbReference>
<dbReference type="SUPFAM" id="SSF53901">
    <property type="entry name" value="Thiolase-like"/>
    <property type="match status" value="1"/>
</dbReference>